<proteinExistence type="inferred from homology"/>
<dbReference type="InterPro" id="IPR013833">
    <property type="entry name" value="Cyt_c_oxidase_su3_a-hlx"/>
</dbReference>
<gene>
    <name evidence="9" type="ORF">FRY74_03255</name>
</gene>
<sequence length="197" mass="21917">MSSITLDNINSKAEIKRKTAKPLLWIGIVSIVMFFSGWTSAVIVSKGGAPDWLNIEMPSAFTYSTFIIILSSLFFHLGLIAIKKDKKNQLKGLVLLTLILGVSFVVSQFLGWKSLYNNGIVATGSESTNASSYLYLITSFHVLHLLAGIISLIVVSVKSFLGKYSANNYLGVELSIIYWHFLGALWIYLFFFLKYIA</sequence>
<feature type="transmembrane region" description="Helical" evidence="7">
    <location>
        <begin position="132"/>
        <end position="155"/>
    </location>
</feature>
<dbReference type="GO" id="GO:0005886">
    <property type="term" value="C:plasma membrane"/>
    <property type="evidence" value="ECO:0007669"/>
    <property type="project" value="UniProtKB-SubCell"/>
</dbReference>
<dbReference type="Gene3D" id="1.20.120.80">
    <property type="entry name" value="Cytochrome c oxidase, subunit III, four-helix bundle"/>
    <property type="match status" value="1"/>
</dbReference>
<evidence type="ECO:0000313" key="10">
    <source>
        <dbReference type="Proteomes" id="UP000321721"/>
    </source>
</evidence>
<protein>
    <submittedName>
        <fullName evidence="9">Heme-copper oxidase subunit III</fullName>
    </submittedName>
</protein>
<keyword evidence="3 6" id="KW-0812">Transmembrane</keyword>
<dbReference type="PROSITE" id="PS50253">
    <property type="entry name" value="COX3"/>
    <property type="match status" value="1"/>
</dbReference>
<evidence type="ECO:0000256" key="6">
    <source>
        <dbReference type="RuleBase" id="RU003376"/>
    </source>
</evidence>
<accession>A0A5C6RYT1</accession>
<organism evidence="9 10">
    <name type="scientific">Vicingus serpentipes</name>
    <dbReference type="NCBI Taxonomy" id="1926625"/>
    <lineage>
        <taxon>Bacteria</taxon>
        <taxon>Pseudomonadati</taxon>
        <taxon>Bacteroidota</taxon>
        <taxon>Flavobacteriia</taxon>
        <taxon>Flavobacteriales</taxon>
        <taxon>Vicingaceae</taxon>
        <taxon>Vicingus</taxon>
    </lineage>
</organism>
<name>A0A5C6RYT1_9FLAO</name>
<dbReference type="RefSeq" id="WP_147098554.1">
    <property type="nucleotide sequence ID" value="NZ_VOOS01000001.1"/>
</dbReference>
<evidence type="ECO:0000313" key="9">
    <source>
        <dbReference type="EMBL" id="TXB67217.1"/>
    </source>
</evidence>
<evidence type="ECO:0000256" key="4">
    <source>
        <dbReference type="ARBA" id="ARBA00022989"/>
    </source>
</evidence>
<dbReference type="InterPro" id="IPR035973">
    <property type="entry name" value="Cyt_c_oxidase_su3-like_sf"/>
</dbReference>
<dbReference type="CDD" id="cd00386">
    <property type="entry name" value="Heme_Cu_Oxidase_III_like"/>
    <property type="match status" value="1"/>
</dbReference>
<dbReference type="OrthoDB" id="679789at2"/>
<keyword evidence="5 7" id="KW-0472">Membrane</keyword>
<dbReference type="GO" id="GO:0004129">
    <property type="term" value="F:cytochrome-c oxidase activity"/>
    <property type="evidence" value="ECO:0007669"/>
    <property type="project" value="InterPro"/>
</dbReference>
<keyword evidence="10" id="KW-1185">Reference proteome</keyword>
<feature type="domain" description="Heme-copper oxidase subunit III family profile" evidence="8">
    <location>
        <begin position="1"/>
        <end position="197"/>
    </location>
</feature>
<evidence type="ECO:0000256" key="1">
    <source>
        <dbReference type="ARBA" id="ARBA00004141"/>
    </source>
</evidence>
<evidence type="ECO:0000256" key="3">
    <source>
        <dbReference type="ARBA" id="ARBA00022692"/>
    </source>
</evidence>
<evidence type="ECO:0000256" key="7">
    <source>
        <dbReference type="SAM" id="Phobius"/>
    </source>
</evidence>
<dbReference type="InterPro" id="IPR000298">
    <property type="entry name" value="Cyt_c_oxidase-like_su3"/>
</dbReference>
<comment type="similarity">
    <text evidence="2 6">Belongs to the cytochrome c oxidase subunit 3 family.</text>
</comment>
<feature type="transmembrane region" description="Helical" evidence="7">
    <location>
        <begin position="176"/>
        <end position="196"/>
    </location>
</feature>
<dbReference type="Proteomes" id="UP000321721">
    <property type="component" value="Unassembled WGS sequence"/>
</dbReference>
<dbReference type="PANTHER" id="PTHR11403">
    <property type="entry name" value="CYTOCHROME C OXIDASE SUBUNIT III"/>
    <property type="match status" value="1"/>
</dbReference>
<dbReference type="SUPFAM" id="SSF81452">
    <property type="entry name" value="Cytochrome c oxidase subunit III-like"/>
    <property type="match status" value="1"/>
</dbReference>
<dbReference type="EMBL" id="VOOS01000001">
    <property type="protein sequence ID" value="TXB67217.1"/>
    <property type="molecule type" value="Genomic_DNA"/>
</dbReference>
<keyword evidence="4 7" id="KW-1133">Transmembrane helix</keyword>
<feature type="transmembrane region" description="Helical" evidence="7">
    <location>
        <begin position="22"/>
        <end position="41"/>
    </location>
</feature>
<reference evidence="9 10" key="1">
    <citation type="submission" date="2019-08" db="EMBL/GenBank/DDBJ databases">
        <title>Genome of Vicingus serpentipes NCIMB 15042.</title>
        <authorList>
            <person name="Bowman J.P."/>
        </authorList>
    </citation>
    <scope>NUCLEOTIDE SEQUENCE [LARGE SCALE GENOMIC DNA]</scope>
    <source>
        <strain evidence="9 10">NCIMB 15042</strain>
    </source>
</reference>
<dbReference type="Pfam" id="PF00510">
    <property type="entry name" value="COX3"/>
    <property type="match status" value="1"/>
</dbReference>
<comment type="subcellular location">
    <subcellularLocation>
        <location evidence="6">Cell membrane</location>
        <topology evidence="6">Multi-pass membrane protein</topology>
    </subcellularLocation>
    <subcellularLocation>
        <location evidence="1">Membrane</location>
        <topology evidence="1">Multi-pass membrane protein</topology>
    </subcellularLocation>
</comment>
<dbReference type="GO" id="GO:0019646">
    <property type="term" value="P:aerobic electron transport chain"/>
    <property type="evidence" value="ECO:0007669"/>
    <property type="project" value="InterPro"/>
</dbReference>
<feature type="transmembrane region" description="Helical" evidence="7">
    <location>
        <begin position="61"/>
        <end position="81"/>
    </location>
</feature>
<dbReference type="PANTHER" id="PTHR11403:SF10">
    <property type="entry name" value="CYTOCHROME C OXIDASE"/>
    <property type="match status" value="1"/>
</dbReference>
<feature type="transmembrane region" description="Helical" evidence="7">
    <location>
        <begin position="93"/>
        <end position="112"/>
    </location>
</feature>
<dbReference type="InterPro" id="IPR024791">
    <property type="entry name" value="Cyt_c/ubiquinol_Oxase_su3"/>
</dbReference>
<comment type="caution">
    <text evidence="9">The sequence shown here is derived from an EMBL/GenBank/DDBJ whole genome shotgun (WGS) entry which is preliminary data.</text>
</comment>
<dbReference type="AlphaFoldDB" id="A0A5C6RYT1"/>
<evidence type="ECO:0000259" key="8">
    <source>
        <dbReference type="PROSITE" id="PS50253"/>
    </source>
</evidence>
<evidence type="ECO:0000256" key="5">
    <source>
        <dbReference type="ARBA" id="ARBA00023136"/>
    </source>
</evidence>
<evidence type="ECO:0000256" key="2">
    <source>
        <dbReference type="ARBA" id="ARBA00010581"/>
    </source>
</evidence>